<dbReference type="Pfam" id="PF12680">
    <property type="entry name" value="SnoaL_2"/>
    <property type="match status" value="1"/>
</dbReference>
<dbReference type="RefSeq" id="WP_144033609.1">
    <property type="nucleotide sequence ID" value="NZ_OBMI01000003.1"/>
</dbReference>
<dbReference type="OrthoDB" id="122531at2"/>
<dbReference type="SUPFAM" id="SSF54427">
    <property type="entry name" value="NTF2-like"/>
    <property type="match status" value="1"/>
</dbReference>
<dbReference type="AlphaFoldDB" id="A0A285R5U4"/>
<evidence type="ECO:0000313" key="3">
    <source>
        <dbReference type="Proteomes" id="UP000219494"/>
    </source>
</evidence>
<organism evidence="2 3">
    <name type="scientific">Sphingomonas guangdongensis</name>
    <dbReference type="NCBI Taxonomy" id="1141890"/>
    <lineage>
        <taxon>Bacteria</taxon>
        <taxon>Pseudomonadati</taxon>
        <taxon>Pseudomonadota</taxon>
        <taxon>Alphaproteobacteria</taxon>
        <taxon>Sphingomonadales</taxon>
        <taxon>Sphingomonadaceae</taxon>
        <taxon>Sphingomonas</taxon>
    </lineage>
</organism>
<keyword evidence="3" id="KW-1185">Reference proteome</keyword>
<proteinExistence type="predicted"/>
<protein>
    <recommendedName>
        <fullName evidence="1">SnoaL-like domain-containing protein</fullName>
    </recommendedName>
</protein>
<gene>
    <name evidence="2" type="ORF">SAMN06297144_2858</name>
</gene>
<dbReference type="Proteomes" id="UP000219494">
    <property type="component" value="Unassembled WGS sequence"/>
</dbReference>
<accession>A0A285R5U4</accession>
<dbReference type="NCBIfam" id="TIGR02246">
    <property type="entry name" value="SgcJ/EcaC family oxidoreductase"/>
    <property type="match status" value="1"/>
</dbReference>
<reference evidence="2 3" key="1">
    <citation type="submission" date="2017-07" db="EMBL/GenBank/DDBJ databases">
        <authorList>
            <person name="Sun Z.S."/>
            <person name="Albrecht U."/>
            <person name="Echele G."/>
            <person name="Lee C.C."/>
        </authorList>
    </citation>
    <scope>NUCLEOTIDE SEQUENCE [LARGE SCALE GENOMIC DNA]</scope>
    <source>
        <strain evidence="2 3">CGMCC 1.12672</strain>
    </source>
</reference>
<dbReference type="InterPro" id="IPR011944">
    <property type="entry name" value="Steroid_delta5-4_isomerase"/>
</dbReference>
<feature type="domain" description="SnoaL-like" evidence="1">
    <location>
        <begin position="28"/>
        <end position="121"/>
    </location>
</feature>
<name>A0A285R5U4_9SPHN</name>
<evidence type="ECO:0000259" key="1">
    <source>
        <dbReference type="Pfam" id="PF12680"/>
    </source>
</evidence>
<dbReference type="Gene3D" id="3.10.450.50">
    <property type="match status" value="1"/>
</dbReference>
<evidence type="ECO:0000313" key="2">
    <source>
        <dbReference type="EMBL" id="SOB87722.1"/>
    </source>
</evidence>
<dbReference type="InterPro" id="IPR032710">
    <property type="entry name" value="NTF2-like_dom_sf"/>
</dbReference>
<dbReference type="EMBL" id="OBMI01000003">
    <property type="protein sequence ID" value="SOB87722.1"/>
    <property type="molecule type" value="Genomic_DNA"/>
</dbReference>
<sequence length="148" mass="15869">MVFGLTAFLLAGAAPTAAPVTRPEQLADRFVAAWNSHDPASFAPLYTPDAIWVPVAEERTHGRQAIVGEFGKVHGANGWAARSTIARRGEAEVHGVTPDVATVFFHMDFLADGKPLPGFQRAMILVAVHAADGWRISAGQLTKESEPR</sequence>
<dbReference type="InterPro" id="IPR037401">
    <property type="entry name" value="SnoaL-like"/>
</dbReference>